<comment type="subcellular location">
    <subcellularLocation>
        <location evidence="1">Cell membrane</location>
        <topology evidence="1">Multi-pass membrane protein</topology>
    </subcellularLocation>
</comment>
<comment type="caution">
    <text evidence="9">The sequence shown here is derived from an EMBL/GenBank/DDBJ whole genome shotgun (WGS) entry which is preliminary data.</text>
</comment>
<keyword evidence="4 8" id="KW-0812">Transmembrane</keyword>
<sequence>MRRWLPYAVVPVTFAAGLWQKWPCHSAGWPYNRALIFGKLCYSDLPVLYADRGLAEGHFPYATERSFEYPVILGYLADLTARLASSAQSYFLLNLLVLLACTLVTVWATIALVDGHGALPWRLRGVGGRPGEVLGRGGWAGLLVAASLVLALTGTINWDMVPVMFVSLAMLAWARHRPHLAGLAIGLGTATKLYPALLLFALLVLTFSTRRWRPFLQAAAAAAGAWVAVNLPVMVLFPHGWAVFWELNSQREADFGSVFYALGLIGSATPAALNAVSIVLFGLSLAGIGFFAPRRLEVLVLLTIAAFLITNKVYSPQYVLWLLPLAVVAGASLPVIAAWQLAETAYWWAVWKHLLMAIPDRLYAAVVFVRIAAELLLCVAVLANRKLVPDQPIVGDEHPARAQEVDGDVAVARGA</sequence>
<evidence type="ECO:0000256" key="7">
    <source>
        <dbReference type="ARBA" id="ARBA00024033"/>
    </source>
</evidence>
<dbReference type="GO" id="GO:0016758">
    <property type="term" value="F:hexosyltransferase activity"/>
    <property type="evidence" value="ECO:0007669"/>
    <property type="project" value="InterPro"/>
</dbReference>
<evidence type="ECO:0000313" key="10">
    <source>
        <dbReference type="Proteomes" id="UP000612899"/>
    </source>
</evidence>
<feature type="transmembrane region" description="Helical" evidence="8">
    <location>
        <begin position="90"/>
        <end position="113"/>
    </location>
</feature>
<feature type="transmembrane region" description="Helical" evidence="8">
    <location>
        <begin position="215"/>
        <end position="237"/>
    </location>
</feature>
<organism evidence="9 10">
    <name type="scientific">Rhizocola hellebori</name>
    <dbReference type="NCBI Taxonomy" id="1392758"/>
    <lineage>
        <taxon>Bacteria</taxon>
        <taxon>Bacillati</taxon>
        <taxon>Actinomycetota</taxon>
        <taxon>Actinomycetes</taxon>
        <taxon>Micromonosporales</taxon>
        <taxon>Micromonosporaceae</taxon>
        <taxon>Rhizocola</taxon>
    </lineage>
</organism>
<dbReference type="Proteomes" id="UP000612899">
    <property type="component" value="Unassembled WGS sequence"/>
</dbReference>
<evidence type="ECO:0000256" key="8">
    <source>
        <dbReference type="SAM" id="Phobius"/>
    </source>
</evidence>
<keyword evidence="6 8" id="KW-0472">Membrane</keyword>
<reference evidence="9" key="1">
    <citation type="submission" date="2021-01" db="EMBL/GenBank/DDBJ databases">
        <title>Whole genome shotgun sequence of Rhizocola hellebori NBRC 109834.</title>
        <authorList>
            <person name="Komaki H."/>
            <person name="Tamura T."/>
        </authorList>
    </citation>
    <scope>NUCLEOTIDE SEQUENCE</scope>
    <source>
        <strain evidence="9">NBRC 109834</strain>
    </source>
</reference>
<keyword evidence="2" id="KW-1003">Cell membrane</keyword>
<dbReference type="EMBL" id="BONY01000061">
    <property type="protein sequence ID" value="GIH09076.1"/>
    <property type="molecule type" value="Genomic_DNA"/>
</dbReference>
<evidence type="ECO:0000256" key="2">
    <source>
        <dbReference type="ARBA" id="ARBA00022475"/>
    </source>
</evidence>
<accession>A0A8J3QE60</accession>
<name>A0A8J3QE60_9ACTN</name>
<feature type="transmembrane region" description="Helical" evidence="8">
    <location>
        <begin position="133"/>
        <end position="152"/>
    </location>
</feature>
<evidence type="ECO:0000256" key="5">
    <source>
        <dbReference type="ARBA" id="ARBA00022989"/>
    </source>
</evidence>
<protein>
    <submittedName>
        <fullName evidence="9">Membrane protein</fullName>
    </submittedName>
</protein>
<dbReference type="RefSeq" id="WP_203912810.1">
    <property type="nucleotide sequence ID" value="NZ_BONY01000061.1"/>
</dbReference>
<evidence type="ECO:0000256" key="3">
    <source>
        <dbReference type="ARBA" id="ARBA00022679"/>
    </source>
</evidence>
<feature type="transmembrane region" description="Helical" evidence="8">
    <location>
        <begin position="296"/>
        <end position="314"/>
    </location>
</feature>
<feature type="transmembrane region" description="Helical" evidence="8">
    <location>
        <begin position="258"/>
        <end position="290"/>
    </location>
</feature>
<keyword evidence="5 8" id="KW-1133">Transmembrane helix</keyword>
<keyword evidence="10" id="KW-1185">Reference proteome</keyword>
<dbReference type="Pfam" id="PF09594">
    <property type="entry name" value="GT87"/>
    <property type="match status" value="1"/>
</dbReference>
<feature type="transmembrane region" description="Helical" evidence="8">
    <location>
        <begin position="321"/>
        <end position="342"/>
    </location>
</feature>
<evidence type="ECO:0000256" key="1">
    <source>
        <dbReference type="ARBA" id="ARBA00004651"/>
    </source>
</evidence>
<comment type="similarity">
    <text evidence="7">Belongs to the glycosyltransferase 87 family.</text>
</comment>
<evidence type="ECO:0000256" key="6">
    <source>
        <dbReference type="ARBA" id="ARBA00023136"/>
    </source>
</evidence>
<evidence type="ECO:0000256" key="4">
    <source>
        <dbReference type="ARBA" id="ARBA00022692"/>
    </source>
</evidence>
<evidence type="ECO:0000313" key="9">
    <source>
        <dbReference type="EMBL" id="GIH09076.1"/>
    </source>
</evidence>
<dbReference type="AlphaFoldDB" id="A0A8J3QE60"/>
<dbReference type="InterPro" id="IPR018584">
    <property type="entry name" value="GT87"/>
</dbReference>
<gene>
    <name evidence="9" type="ORF">Rhe02_71430</name>
</gene>
<proteinExistence type="inferred from homology"/>
<keyword evidence="3" id="KW-0808">Transferase</keyword>
<dbReference type="GO" id="GO:0005886">
    <property type="term" value="C:plasma membrane"/>
    <property type="evidence" value="ECO:0007669"/>
    <property type="project" value="UniProtKB-SubCell"/>
</dbReference>
<feature type="transmembrane region" description="Helical" evidence="8">
    <location>
        <begin position="362"/>
        <end position="383"/>
    </location>
</feature>
<feature type="transmembrane region" description="Helical" evidence="8">
    <location>
        <begin position="181"/>
        <end position="203"/>
    </location>
</feature>